<dbReference type="Gene3D" id="2.120.10.30">
    <property type="entry name" value="TolB, C-terminal domain"/>
    <property type="match status" value="1"/>
</dbReference>
<name>A0A4V1M3S4_TREME</name>
<dbReference type="Pfam" id="PF08450">
    <property type="entry name" value="SGL"/>
    <property type="match status" value="1"/>
</dbReference>
<protein>
    <recommendedName>
        <fullName evidence="4">SMP-30/Gluconolactonase/LRE-like region domain-containing protein</fullName>
    </recommendedName>
</protein>
<feature type="active site" description="Proton donor/acceptor" evidence="2">
    <location>
        <position position="224"/>
    </location>
</feature>
<feature type="binding site" evidence="3">
    <location>
        <position position="224"/>
    </location>
    <ligand>
        <name>a divalent metal cation</name>
        <dbReference type="ChEBI" id="CHEBI:60240"/>
    </ligand>
</feature>
<dbReference type="Proteomes" id="UP000289152">
    <property type="component" value="Unassembled WGS sequence"/>
</dbReference>
<feature type="binding site" evidence="3">
    <location>
        <position position="20"/>
    </location>
    <ligand>
        <name>a divalent metal cation</name>
        <dbReference type="ChEBI" id="CHEBI:60240"/>
    </ligand>
</feature>
<dbReference type="EMBL" id="SDIL01000058">
    <property type="protein sequence ID" value="RXK37877.1"/>
    <property type="molecule type" value="Genomic_DNA"/>
</dbReference>
<dbReference type="PANTHER" id="PTHR10907:SF47">
    <property type="entry name" value="REGUCALCIN"/>
    <property type="match status" value="1"/>
</dbReference>
<evidence type="ECO:0000313" key="5">
    <source>
        <dbReference type="EMBL" id="RXK37877.1"/>
    </source>
</evidence>
<feature type="domain" description="SMP-30/Gluconolactonase/LRE-like region" evidence="4">
    <location>
        <begin position="18"/>
        <end position="284"/>
    </location>
</feature>
<gene>
    <name evidence="5" type="ORF">M231_04876</name>
</gene>
<dbReference type="GO" id="GO:0005509">
    <property type="term" value="F:calcium ion binding"/>
    <property type="evidence" value="ECO:0007669"/>
    <property type="project" value="TreeGrafter"/>
</dbReference>
<feature type="binding site" evidence="3">
    <location>
        <position position="121"/>
    </location>
    <ligand>
        <name>substrate</name>
    </ligand>
</feature>
<dbReference type="PRINTS" id="PR01790">
    <property type="entry name" value="SMP30FAMILY"/>
</dbReference>
<dbReference type="GO" id="GO:0004341">
    <property type="term" value="F:gluconolactonase activity"/>
    <property type="evidence" value="ECO:0007669"/>
    <property type="project" value="TreeGrafter"/>
</dbReference>
<dbReference type="OrthoDB" id="423498at2759"/>
<reference evidence="5 6" key="1">
    <citation type="submission" date="2016-06" db="EMBL/GenBank/DDBJ databases">
        <title>Evolution of pathogenesis and genome organization in the Tremellales.</title>
        <authorList>
            <person name="Cuomo C."/>
            <person name="Litvintseva A."/>
            <person name="Heitman J."/>
            <person name="Chen Y."/>
            <person name="Sun S."/>
            <person name="Springer D."/>
            <person name="Dromer F."/>
            <person name="Young S."/>
            <person name="Zeng Q."/>
            <person name="Chapman S."/>
            <person name="Gujja S."/>
            <person name="Saif S."/>
            <person name="Birren B."/>
        </authorList>
    </citation>
    <scope>NUCLEOTIDE SEQUENCE [LARGE SCALE GENOMIC DNA]</scope>
    <source>
        <strain evidence="5 6">ATCC 28783</strain>
    </source>
</reference>
<dbReference type="GO" id="GO:0019853">
    <property type="term" value="P:L-ascorbic acid biosynthetic process"/>
    <property type="evidence" value="ECO:0007669"/>
    <property type="project" value="TreeGrafter"/>
</dbReference>
<dbReference type="STRING" id="5217.A0A4V1M3S4"/>
<evidence type="ECO:0000256" key="3">
    <source>
        <dbReference type="PIRSR" id="PIRSR605511-2"/>
    </source>
</evidence>
<dbReference type="VEuPathDB" id="FungiDB:TREMEDRAFT_66215"/>
<sequence length="344" mass="38429">MSHPIFKAEPFFHSENVLAEGILWDSKTQLLHWVDIETASLYTLDIETKEWSIDKYPESQFLTSIALRKDEPGLVATNRHSMVILPTPTPVSSSPSVVERKSLQILCTPLRKDVHDLVGFNDGACDPQGRYLAGSMNKMAKNDQVRRGELIRYSPDGTVERLLENIGLSNGIGFSLDHKTMYYIDSQDPTVDTFSYPSTGLPTDRKQFIQPPPPSSPPKRAIFDGMCLDGIGNLWVARWNHGRIIGYTPEGKIICEIHTIGSKSPTICCFGGKNLDKMFIVSAHTSRITPDPVPEGEKEVSKEDLQKMYPHSGDVMMVDFAIGTEIRKVLGEGWKGAERYRFAG</sequence>
<keyword evidence="3" id="KW-0479">Metal-binding</keyword>
<evidence type="ECO:0000259" key="4">
    <source>
        <dbReference type="Pfam" id="PF08450"/>
    </source>
</evidence>
<dbReference type="InParanoid" id="A0A4V1M3S4"/>
<accession>A0A4V1M3S4</accession>
<dbReference type="InterPro" id="IPR013658">
    <property type="entry name" value="SGL"/>
</dbReference>
<comment type="similarity">
    <text evidence="1">Belongs to the SMP-30/CGR1 family.</text>
</comment>
<comment type="cofactor">
    <cofactor evidence="3">
        <name>Zn(2+)</name>
        <dbReference type="ChEBI" id="CHEBI:29105"/>
    </cofactor>
    <text evidence="3">Binds 1 divalent metal cation per subunit.</text>
</comment>
<evidence type="ECO:0000256" key="2">
    <source>
        <dbReference type="PIRSR" id="PIRSR605511-1"/>
    </source>
</evidence>
<comment type="caution">
    <text evidence="5">The sequence shown here is derived from an EMBL/GenBank/DDBJ whole genome shotgun (WGS) entry which is preliminary data.</text>
</comment>
<dbReference type="InterPro" id="IPR011042">
    <property type="entry name" value="6-blade_b-propeller_TolB-like"/>
</dbReference>
<dbReference type="InterPro" id="IPR005511">
    <property type="entry name" value="SMP-30"/>
</dbReference>
<feature type="binding site" evidence="3">
    <location>
        <position position="170"/>
    </location>
    <ligand>
        <name>a divalent metal cation</name>
        <dbReference type="ChEBI" id="CHEBI:60240"/>
    </ligand>
</feature>
<keyword evidence="3" id="KW-0862">Zinc</keyword>
<proteinExistence type="inferred from homology"/>
<evidence type="ECO:0000313" key="6">
    <source>
        <dbReference type="Proteomes" id="UP000289152"/>
    </source>
</evidence>
<dbReference type="PANTHER" id="PTHR10907">
    <property type="entry name" value="REGUCALCIN"/>
    <property type="match status" value="1"/>
</dbReference>
<keyword evidence="6" id="KW-1185">Reference proteome</keyword>
<evidence type="ECO:0000256" key="1">
    <source>
        <dbReference type="ARBA" id="ARBA00008853"/>
    </source>
</evidence>
<dbReference type="SUPFAM" id="SSF63829">
    <property type="entry name" value="Calcium-dependent phosphotriesterase"/>
    <property type="match status" value="1"/>
</dbReference>
<dbReference type="AlphaFoldDB" id="A0A4V1M3S4"/>
<organism evidence="5 6">
    <name type="scientific">Tremella mesenterica</name>
    <name type="common">Jelly fungus</name>
    <dbReference type="NCBI Taxonomy" id="5217"/>
    <lineage>
        <taxon>Eukaryota</taxon>
        <taxon>Fungi</taxon>
        <taxon>Dikarya</taxon>
        <taxon>Basidiomycota</taxon>
        <taxon>Agaricomycotina</taxon>
        <taxon>Tremellomycetes</taxon>
        <taxon>Tremellales</taxon>
        <taxon>Tremellaceae</taxon>
        <taxon>Tremella</taxon>
    </lineage>
</organism>